<name>A0A445BTU9_ARAHY</name>
<organism evidence="1 2">
    <name type="scientific">Arachis hypogaea</name>
    <name type="common">Peanut</name>
    <dbReference type="NCBI Taxonomy" id="3818"/>
    <lineage>
        <taxon>Eukaryota</taxon>
        <taxon>Viridiplantae</taxon>
        <taxon>Streptophyta</taxon>
        <taxon>Embryophyta</taxon>
        <taxon>Tracheophyta</taxon>
        <taxon>Spermatophyta</taxon>
        <taxon>Magnoliopsida</taxon>
        <taxon>eudicotyledons</taxon>
        <taxon>Gunneridae</taxon>
        <taxon>Pentapetalae</taxon>
        <taxon>rosids</taxon>
        <taxon>fabids</taxon>
        <taxon>Fabales</taxon>
        <taxon>Fabaceae</taxon>
        <taxon>Papilionoideae</taxon>
        <taxon>50 kb inversion clade</taxon>
        <taxon>dalbergioids sensu lato</taxon>
        <taxon>Dalbergieae</taxon>
        <taxon>Pterocarpus clade</taxon>
        <taxon>Arachis</taxon>
    </lineage>
</organism>
<protein>
    <submittedName>
        <fullName evidence="1">Uncharacterized protein</fullName>
    </submittedName>
</protein>
<evidence type="ECO:0000313" key="1">
    <source>
        <dbReference type="EMBL" id="RYR42048.1"/>
    </source>
</evidence>
<proteinExistence type="predicted"/>
<dbReference type="AlphaFoldDB" id="A0A445BTU9"/>
<keyword evidence="2" id="KW-1185">Reference proteome</keyword>
<dbReference type="PANTHER" id="PTHR31973">
    <property type="entry name" value="POLYPROTEIN, PUTATIVE-RELATED"/>
    <property type="match status" value="1"/>
</dbReference>
<dbReference type="Proteomes" id="UP000289738">
    <property type="component" value="Chromosome A08"/>
</dbReference>
<reference evidence="1 2" key="1">
    <citation type="submission" date="2019-01" db="EMBL/GenBank/DDBJ databases">
        <title>Sequencing of cultivated peanut Arachis hypogaea provides insights into genome evolution and oil improvement.</title>
        <authorList>
            <person name="Chen X."/>
        </authorList>
    </citation>
    <scope>NUCLEOTIDE SEQUENCE [LARGE SCALE GENOMIC DNA]</scope>
    <source>
        <strain evidence="2">cv. Fuhuasheng</strain>
        <tissue evidence="1">Leaves</tissue>
    </source>
</reference>
<evidence type="ECO:0000313" key="2">
    <source>
        <dbReference type="Proteomes" id="UP000289738"/>
    </source>
</evidence>
<gene>
    <name evidence="1" type="ORF">Ahy_A08g038493</name>
</gene>
<dbReference type="EMBL" id="SDMP01000008">
    <property type="protein sequence ID" value="RYR42048.1"/>
    <property type="molecule type" value="Genomic_DNA"/>
</dbReference>
<sequence>MKSRQWMNWRITHPELTVKEAGQFFREEYDININETNIYRCIVKAREWIEGSEKAHYSLLRDYEFEILRYNPSLTKGFLGGCQHFICLDGAFFKGYCGAKLLIAIGQDANNHIYPYCRNKRQLEVLLQEDLRDGTSFEFSFMSDQRKCLIPALQEVMSGLHYRFCSRHIWQNFAKQWNVKKFKIVLFSCAKAITP</sequence>
<comment type="caution">
    <text evidence="1">The sequence shown here is derived from an EMBL/GenBank/DDBJ whole genome shotgun (WGS) entry which is preliminary data.</text>
</comment>
<dbReference type="PANTHER" id="PTHR31973:SF187">
    <property type="entry name" value="MUTATOR TRANSPOSASE MUDRA PROTEIN"/>
    <property type="match status" value="1"/>
</dbReference>
<accession>A0A445BTU9</accession>